<dbReference type="Gene3D" id="1.20.140.10">
    <property type="entry name" value="Butyryl-CoA Dehydrogenase, subunit A, domain 3"/>
    <property type="match status" value="1"/>
</dbReference>
<keyword evidence="9" id="KW-0408">Iron</keyword>
<dbReference type="GO" id="GO:0030288">
    <property type="term" value="C:outer membrane-bounded periplasmic space"/>
    <property type="evidence" value="ECO:0007669"/>
    <property type="project" value="TreeGrafter"/>
</dbReference>
<protein>
    <recommendedName>
        <fullName evidence="3">nitrite reductase (cytochrome; ammonia-forming)</fullName>
        <ecNumber evidence="3">1.7.2.2</ecNumber>
    </recommendedName>
</protein>
<keyword evidence="4" id="KW-0349">Heme</keyword>
<gene>
    <name evidence="13" type="ORF">FB460_0992</name>
</gene>
<feature type="region of interest" description="Disordered" evidence="11">
    <location>
        <begin position="86"/>
        <end position="108"/>
    </location>
</feature>
<reference evidence="13 14" key="1">
    <citation type="submission" date="2019-06" db="EMBL/GenBank/DDBJ databases">
        <title>Sequencing the genomes of 1000 actinobacteria strains.</title>
        <authorList>
            <person name="Klenk H.-P."/>
        </authorList>
    </citation>
    <scope>NUCLEOTIDE SEQUENCE [LARGE SCALE GENOMIC DNA]</scope>
    <source>
        <strain evidence="13 14">DSM 8251</strain>
    </source>
</reference>
<evidence type="ECO:0000256" key="1">
    <source>
        <dbReference type="ARBA" id="ARBA00004196"/>
    </source>
</evidence>
<dbReference type="Pfam" id="PF02335">
    <property type="entry name" value="Cytochrom_C552"/>
    <property type="match status" value="1"/>
</dbReference>
<dbReference type="InterPro" id="IPR003321">
    <property type="entry name" value="Cyt_c552"/>
</dbReference>
<accession>A0A542ZS75</accession>
<keyword evidence="12" id="KW-0812">Transmembrane</keyword>
<evidence type="ECO:0000256" key="2">
    <source>
        <dbReference type="ARBA" id="ARBA00009288"/>
    </source>
</evidence>
<evidence type="ECO:0000256" key="7">
    <source>
        <dbReference type="ARBA" id="ARBA00022837"/>
    </source>
</evidence>
<name>A0A542ZS75_9ACTN</name>
<dbReference type="OrthoDB" id="9780421at2"/>
<dbReference type="CDD" id="cd00548">
    <property type="entry name" value="NrfA-like"/>
    <property type="match status" value="1"/>
</dbReference>
<dbReference type="Proteomes" id="UP000316196">
    <property type="component" value="Unassembled WGS sequence"/>
</dbReference>
<keyword evidence="5" id="KW-0479">Metal-binding</keyword>
<evidence type="ECO:0000256" key="11">
    <source>
        <dbReference type="SAM" id="MobiDB-lite"/>
    </source>
</evidence>
<evidence type="ECO:0000256" key="4">
    <source>
        <dbReference type="ARBA" id="ARBA00022617"/>
    </source>
</evidence>
<evidence type="ECO:0000256" key="10">
    <source>
        <dbReference type="ARBA" id="ARBA00049131"/>
    </source>
</evidence>
<evidence type="ECO:0000256" key="8">
    <source>
        <dbReference type="ARBA" id="ARBA00023002"/>
    </source>
</evidence>
<evidence type="ECO:0000256" key="6">
    <source>
        <dbReference type="ARBA" id="ARBA00022729"/>
    </source>
</evidence>
<evidence type="ECO:0000256" key="5">
    <source>
        <dbReference type="ARBA" id="ARBA00022723"/>
    </source>
</evidence>
<evidence type="ECO:0000313" key="14">
    <source>
        <dbReference type="Proteomes" id="UP000316196"/>
    </source>
</evidence>
<feature type="transmembrane region" description="Helical" evidence="12">
    <location>
        <begin position="26"/>
        <end position="47"/>
    </location>
</feature>
<dbReference type="GO" id="GO:0019645">
    <property type="term" value="P:anaerobic electron transport chain"/>
    <property type="evidence" value="ECO:0007669"/>
    <property type="project" value="TreeGrafter"/>
</dbReference>
<keyword evidence="6" id="KW-0732">Signal</keyword>
<evidence type="ECO:0000256" key="3">
    <source>
        <dbReference type="ARBA" id="ARBA00011887"/>
    </source>
</evidence>
<comment type="caution">
    <text evidence="13">The sequence shown here is derived from an EMBL/GenBank/DDBJ whole genome shotgun (WGS) entry which is preliminary data.</text>
</comment>
<dbReference type="Gene3D" id="1.10.1130.10">
    <property type="entry name" value="Flavocytochrome C3, Chain A"/>
    <property type="match status" value="1"/>
</dbReference>
<dbReference type="GO" id="GO:0042279">
    <property type="term" value="F:nitrite reductase (cytochrome, ammonia-forming) activity"/>
    <property type="evidence" value="ECO:0007669"/>
    <property type="project" value="UniProtKB-EC"/>
</dbReference>
<keyword evidence="7" id="KW-0106">Calcium</keyword>
<dbReference type="AlphaFoldDB" id="A0A542ZS75"/>
<dbReference type="GO" id="GO:0046872">
    <property type="term" value="F:metal ion binding"/>
    <property type="evidence" value="ECO:0007669"/>
    <property type="project" value="UniProtKB-KW"/>
</dbReference>
<dbReference type="PANTHER" id="PTHR30633:SF0">
    <property type="entry name" value="CYTOCHROME C-552"/>
    <property type="match status" value="1"/>
</dbReference>
<keyword evidence="14" id="KW-1185">Reference proteome</keyword>
<dbReference type="PANTHER" id="PTHR30633">
    <property type="entry name" value="CYTOCHROME C-552 RESPIRATORY NITRITE REDUCTASE"/>
    <property type="match status" value="1"/>
</dbReference>
<comment type="subcellular location">
    <subcellularLocation>
        <location evidence="1">Cell envelope</location>
    </subcellularLocation>
</comment>
<evidence type="ECO:0000256" key="12">
    <source>
        <dbReference type="SAM" id="Phobius"/>
    </source>
</evidence>
<dbReference type="PIRSF" id="PIRSF000243">
    <property type="entry name" value="Cyt_c552"/>
    <property type="match status" value="1"/>
</dbReference>
<dbReference type="SUPFAM" id="SSF48695">
    <property type="entry name" value="Multiheme cytochromes"/>
    <property type="match status" value="1"/>
</dbReference>
<keyword evidence="12" id="KW-0472">Membrane</keyword>
<dbReference type="RefSeq" id="WP_142092936.1">
    <property type="nucleotide sequence ID" value="NZ_BAAAMD010000001.1"/>
</dbReference>
<dbReference type="GO" id="GO:0020037">
    <property type="term" value="F:heme binding"/>
    <property type="evidence" value="ECO:0007669"/>
    <property type="project" value="TreeGrafter"/>
</dbReference>
<comment type="catalytic activity">
    <reaction evidence="10">
        <text>6 Fe(III)-[cytochrome c] + NH4(+) + 2 H2O = 6 Fe(II)-[cytochrome c] + nitrite + 8 H(+)</text>
        <dbReference type="Rhea" id="RHEA:13089"/>
        <dbReference type="Rhea" id="RHEA-COMP:10350"/>
        <dbReference type="Rhea" id="RHEA-COMP:14399"/>
        <dbReference type="ChEBI" id="CHEBI:15377"/>
        <dbReference type="ChEBI" id="CHEBI:15378"/>
        <dbReference type="ChEBI" id="CHEBI:16301"/>
        <dbReference type="ChEBI" id="CHEBI:28938"/>
        <dbReference type="ChEBI" id="CHEBI:29033"/>
        <dbReference type="ChEBI" id="CHEBI:29034"/>
        <dbReference type="EC" id="1.7.2.2"/>
    </reaction>
</comment>
<organism evidence="13 14">
    <name type="scientific">Propioniferax innocua</name>
    <dbReference type="NCBI Taxonomy" id="1753"/>
    <lineage>
        <taxon>Bacteria</taxon>
        <taxon>Bacillati</taxon>
        <taxon>Actinomycetota</taxon>
        <taxon>Actinomycetes</taxon>
        <taxon>Propionibacteriales</taxon>
        <taxon>Propionibacteriaceae</taxon>
        <taxon>Propioniferax</taxon>
    </lineage>
</organism>
<comment type="similarity">
    <text evidence="2">Belongs to the cytochrome c-552 family.</text>
</comment>
<keyword evidence="12" id="KW-1133">Transmembrane helix</keyword>
<dbReference type="InterPro" id="IPR036280">
    <property type="entry name" value="Multihaem_cyt_sf"/>
</dbReference>
<sequence length="486" mass="54978">MSDKSGESRPRGEKGQKLWVGPKSRWVPVMVLVVVAVGAAGLTWLLTNIFDRQQEAKSPYNQVVALDEKTYDSEVWGKNFPKQYEGFKKTSEMNPDKTEPREPTKDDPRTEIAVSKLEEDPRLVTMWKGYAFSVDYRRPRGHEYMLEDQQLTRRMTEFEQPGACLNCHVSLPEVTDSLGDGDHAKGWAEMNKLPYGEAVEHAGGPIGCIDCHDPETMELRITRPAFEEGIAKYKESQGIKDFDVNTDATHQEMRTFVCAQCHVEYYMTPEDKTLTFPWDNGLTVDDAIDYYDEHEFSDFEHEKTGANVIKAQHPEFETWSNGTHAQNGVTCADCHMPYKRDGAAKISEHQVTNPMRTDEGINSSCLTCHNATEDEMRERVGTITGRWQESKDMSFDALDALIADLDEAVKEGRSDEELKLAREYQRRAQFIIDYSVSENSHGFHAPQYSITILNQATDYARKGQLALHGVDVDAGPVSTTAKVNQP</sequence>
<dbReference type="EMBL" id="VFOR01000001">
    <property type="protein sequence ID" value="TQL63191.1"/>
    <property type="molecule type" value="Genomic_DNA"/>
</dbReference>
<evidence type="ECO:0000256" key="9">
    <source>
        <dbReference type="ARBA" id="ARBA00023004"/>
    </source>
</evidence>
<dbReference type="EC" id="1.7.2.2" evidence="3"/>
<evidence type="ECO:0000313" key="13">
    <source>
        <dbReference type="EMBL" id="TQL63191.1"/>
    </source>
</evidence>
<keyword evidence="8" id="KW-0560">Oxidoreductase</keyword>
<proteinExistence type="inferred from homology"/>